<keyword evidence="2" id="KW-0472">Membrane</keyword>
<feature type="transmembrane region" description="Helical" evidence="2">
    <location>
        <begin position="212"/>
        <end position="229"/>
    </location>
</feature>
<name>A0A1D1VF81_RAMVA</name>
<feature type="transmembrane region" description="Helical" evidence="2">
    <location>
        <begin position="170"/>
        <end position="192"/>
    </location>
</feature>
<evidence type="ECO:0000256" key="1">
    <source>
        <dbReference type="SAM" id="MobiDB-lite"/>
    </source>
</evidence>
<keyword evidence="4" id="KW-1185">Reference proteome</keyword>
<dbReference type="PANTHER" id="PTHR35270:SF2">
    <property type="entry name" value="FUSELESS, ISOFORM A"/>
    <property type="match status" value="1"/>
</dbReference>
<keyword evidence="2" id="KW-1133">Transmembrane helix</keyword>
<feature type="transmembrane region" description="Helical" evidence="2">
    <location>
        <begin position="12"/>
        <end position="30"/>
    </location>
</feature>
<protein>
    <submittedName>
        <fullName evidence="3">Uncharacterized protein</fullName>
    </submittedName>
</protein>
<dbReference type="EMBL" id="BDGG01000006">
    <property type="protein sequence ID" value="GAV00295.1"/>
    <property type="molecule type" value="Genomic_DNA"/>
</dbReference>
<dbReference type="Pfam" id="PF15993">
    <property type="entry name" value="Fuseless"/>
    <property type="match status" value="1"/>
</dbReference>
<gene>
    <name evidence="3" type="primary">RvY_11165-1</name>
    <name evidence="3" type="synonym">RvY_11165.1</name>
    <name evidence="3" type="ORF">RvY_11165</name>
</gene>
<dbReference type="OrthoDB" id="45313at2759"/>
<dbReference type="Proteomes" id="UP000186922">
    <property type="component" value="Unassembled WGS sequence"/>
</dbReference>
<evidence type="ECO:0000313" key="4">
    <source>
        <dbReference type="Proteomes" id="UP000186922"/>
    </source>
</evidence>
<feature type="region of interest" description="Disordered" evidence="1">
    <location>
        <begin position="362"/>
        <end position="395"/>
    </location>
</feature>
<reference evidence="3 4" key="1">
    <citation type="journal article" date="2016" name="Nat. Commun.">
        <title>Extremotolerant tardigrade genome and improved radiotolerance of human cultured cells by tardigrade-unique protein.</title>
        <authorList>
            <person name="Hashimoto T."/>
            <person name="Horikawa D.D."/>
            <person name="Saito Y."/>
            <person name="Kuwahara H."/>
            <person name="Kozuka-Hata H."/>
            <person name="Shin-I T."/>
            <person name="Minakuchi Y."/>
            <person name="Ohishi K."/>
            <person name="Motoyama A."/>
            <person name="Aizu T."/>
            <person name="Enomoto A."/>
            <person name="Kondo K."/>
            <person name="Tanaka S."/>
            <person name="Hara Y."/>
            <person name="Koshikawa S."/>
            <person name="Sagara H."/>
            <person name="Miura T."/>
            <person name="Yokobori S."/>
            <person name="Miyagawa K."/>
            <person name="Suzuki Y."/>
            <person name="Kubo T."/>
            <person name="Oyama M."/>
            <person name="Kohara Y."/>
            <person name="Fujiyama A."/>
            <person name="Arakawa K."/>
            <person name="Katayama T."/>
            <person name="Toyoda A."/>
            <person name="Kunieda T."/>
        </authorList>
    </citation>
    <scope>NUCLEOTIDE SEQUENCE [LARGE SCALE GENOMIC DNA]</scope>
    <source>
        <strain evidence="3 4">YOKOZUNA-1</strain>
    </source>
</reference>
<dbReference type="AlphaFoldDB" id="A0A1D1VF81"/>
<evidence type="ECO:0000256" key="2">
    <source>
        <dbReference type="SAM" id="Phobius"/>
    </source>
</evidence>
<feature type="transmembrane region" description="Helical" evidence="2">
    <location>
        <begin position="116"/>
        <end position="135"/>
    </location>
</feature>
<feature type="transmembrane region" description="Helical" evidence="2">
    <location>
        <begin position="50"/>
        <end position="71"/>
    </location>
</feature>
<evidence type="ECO:0000313" key="3">
    <source>
        <dbReference type="EMBL" id="GAV00295.1"/>
    </source>
</evidence>
<sequence>MSPTSKIFLWRCLDGFICIFILSPLVVIYWRGSFQLLDIYIYPSDLFVSAWISVVVGICGTVLVNVSQNLLHTKVDKIPTKCLQIFCKRLYTYFYGWIIVVHWRGIWRLWDAYTGTSYASGCISFAAGCAILLLLKCFRNVVAPPLVTVSDFDENYFIIKTLFRTKPSSGVLYLLDSIFSVAVPGSLVVTVWRGLWTALDGLLETAVAIRTFYISAAFGFGIIVIQFFLQWPAAYVSKSLEAKCFHSLKIIFEDCFFLVACFGVVNLWRAVWGFCDLLVLPEDYTLSNCLCHITGALATMLLLHGNTVLVRDVQIDGEYTQGRGCWFFSKSLTLFEKKSGLFLSGPIRPEIISAAPSMVVSKEGQLPEPREPSSPRENFFEQERLVEQSPQAHGI</sequence>
<dbReference type="PANTHER" id="PTHR35270">
    <property type="entry name" value="FUSELESS, ISOFORM A"/>
    <property type="match status" value="1"/>
</dbReference>
<feature type="transmembrane region" description="Helical" evidence="2">
    <location>
        <begin position="250"/>
        <end position="272"/>
    </location>
</feature>
<feature type="transmembrane region" description="Helical" evidence="2">
    <location>
        <begin position="92"/>
        <end position="110"/>
    </location>
</feature>
<proteinExistence type="predicted"/>
<organism evidence="3 4">
    <name type="scientific">Ramazzottius varieornatus</name>
    <name type="common">Water bear</name>
    <name type="synonym">Tardigrade</name>
    <dbReference type="NCBI Taxonomy" id="947166"/>
    <lineage>
        <taxon>Eukaryota</taxon>
        <taxon>Metazoa</taxon>
        <taxon>Ecdysozoa</taxon>
        <taxon>Tardigrada</taxon>
        <taxon>Eutardigrada</taxon>
        <taxon>Parachela</taxon>
        <taxon>Hypsibioidea</taxon>
        <taxon>Ramazzottiidae</taxon>
        <taxon>Ramazzottius</taxon>
    </lineage>
</organism>
<feature type="compositionally biased region" description="Basic and acidic residues" evidence="1">
    <location>
        <begin position="368"/>
        <end position="386"/>
    </location>
</feature>
<accession>A0A1D1VF81</accession>
<comment type="caution">
    <text evidence="3">The sequence shown here is derived from an EMBL/GenBank/DDBJ whole genome shotgun (WGS) entry which is preliminary data.</text>
</comment>
<dbReference type="InterPro" id="IPR032751">
    <property type="entry name" value="Fuseless"/>
</dbReference>
<keyword evidence="2" id="KW-0812">Transmembrane</keyword>